<dbReference type="Proteomes" id="UP000244090">
    <property type="component" value="Unassembled WGS sequence"/>
</dbReference>
<feature type="transmembrane region" description="Helical" evidence="6">
    <location>
        <begin position="725"/>
        <end position="750"/>
    </location>
</feature>
<evidence type="ECO:0000256" key="1">
    <source>
        <dbReference type="ARBA" id="ARBA00004651"/>
    </source>
</evidence>
<evidence type="ECO:0000313" key="10">
    <source>
        <dbReference type="Proteomes" id="UP000244090"/>
    </source>
</evidence>
<proteinExistence type="predicted"/>
<feature type="transmembrane region" description="Helical" evidence="6">
    <location>
        <begin position="390"/>
        <end position="413"/>
    </location>
</feature>
<keyword evidence="3 6" id="KW-0812">Transmembrane</keyword>
<keyword evidence="5 6" id="KW-0472">Membrane</keyword>
<feature type="transmembrane region" description="Helical" evidence="6">
    <location>
        <begin position="762"/>
        <end position="784"/>
    </location>
</feature>
<comment type="caution">
    <text evidence="9">The sequence shown here is derived from an EMBL/GenBank/DDBJ whole genome shotgun (WGS) entry which is preliminary data.</text>
</comment>
<sequence length="803" mass="89726">MIGNYLKIAWRNLRSNKEVFLINILGLAIGIASFLILMLYVVDELSYDKHHENADNIVRIVTRGKIGDNIMNQAHTQGPIADVLQREFPEVKNTARLRKLTATKIVYGNNTFRDGKVAMIDPSFLQIFTIPFVKGNAATALNEPNSIVIDEEQAKKYFGNQNPLNKIVKYGESGQSFKVTGVFEKIPTNSHFHFDHFITTTGVEYASNDNWTSSDFHTYVLLSDDVSAEAFESKLPKVVEKYMGAQMEREMGITFSEFIKSGNKFGLFVQPLEKIHLYSDFSGETELESGGDIKKLYIFGSVAFFMLLVACINFMNLSTATATQRSKEVGIRKVLGSNKKQLVLQFLAESFIITLIATIIGYVVVLATLGLFNNLSGKELELSFMFTPKVIFIVLMLIVLVSIMAGGYPAFYMSSFQPIKALKSKFSGSGKGKGIRSILVILQFVISSGLILLTILVGKQMQYIQDKDVGYEKENLIVIRNAKYLRTGLEAFKNQLLNDPRVENVTISSYVPVGETNSSSSGIFINQKFNRVIDVYNVDENYIPTLKMKVVEGRNFSKSFADSLNIIINETAASELGFGKEALNKTLSRETPFGLETLTVVGVVKDFNYKSLHKKIDPLIMVNRPFGGLIIRSKTSDLSGLINKIGNTWSEFKVGEPFSYTIMENSFSEQYEIEEKMGTILKIFALLTIIIACLGLFGLVTFTAAQRFKEIGIRKTLGSSTTQIVTLLASDFLKLILISLVIAFPIAYYFMNKWLQDFAYRVNIGVMMFILTAFVIIVIALLTITVRSVKAANANPIDSLRTE</sequence>
<evidence type="ECO:0000256" key="4">
    <source>
        <dbReference type="ARBA" id="ARBA00022989"/>
    </source>
</evidence>
<feature type="domain" description="ABC3 transporter permease C-terminal" evidence="7">
    <location>
        <begin position="683"/>
        <end position="796"/>
    </location>
</feature>
<feature type="domain" description="MacB-like periplasmic core" evidence="8">
    <location>
        <begin position="437"/>
        <end position="622"/>
    </location>
</feature>
<feature type="transmembrane region" description="Helical" evidence="6">
    <location>
        <begin position="434"/>
        <end position="457"/>
    </location>
</feature>
<evidence type="ECO:0000256" key="2">
    <source>
        <dbReference type="ARBA" id="ARBA00022475"/>
    </source>
</evidence>
<dbReference type="PANTHER" id="PTHR30572">
    <property type="entry name" value="MEMBRANE COMPONENT OF TRANSPORTER-RELATED"/>
    <property type="match status" value="1"/>
</dbReference>
<organism evidence="9 10">
    <name type="scientific">Kordia periserrulae</name>
    <dbReference type="NCBI Taxonomy" id="701523"/>
    <lineage>
        <taxon>Bacteria</taxon>
        <taxon>Pseudomonadati</taxon>
        <taxon>Bacteroidota</taxon>
        <taxon>Flavobacteriia</taxon>
        <taxon>Flavobacteriales</taxon>
        <taxon>Flavobacteriaceae</taxon>
        <taxon>Kordia</taxon>
    </lineage>
</organism>
<evidence type="ECO:0000256" key="3">
    <source>
        <dbReference type="ARBA" id="ARBA00022692"/>
    </source>
</evidence>
<dbReference type="RefSeq" id="WP_108114112.1">
    <property type="nucleotide sequence ID" value="NZ_QBKT01000002.1"/>
</dbReference>
<reference evidence="9 10" key="1">
    <citation type="submission" date="2018-04" db="EMBL/GenBank/DDBJ databases">
        <title>Genomic Encyclopedia of Archaeal and Bacterial Type Strains, Phase II (KMG-II): from individual species to whole genera.</title>
        <authorList>
            <person name="Goeker M."/>
        </authorList>
    </citation>
    <scope>NUCLEOTIDE SEQUENCE [LARGE SCALE GENOMIC DNA]</scope>
    <source>
        <strain evidence="9 10">DSM 25731</strain>
    </source>
</reference>
<feature type="transmembrane region" description="Helical" evidence="6">
    <location>
        <begin position="683"/>
        <end position="705"/>
    </location>
</feature>
<dbReference type="Pfam" id="PF02687">
    <property type="entry name" value="FtsX"/>
    <property type="match status" value="2"/>
</dbReference>
<accession>A0A2T6C4C2</accession>
<dbReference type="AlphaFoldDB" id="A0A2T6C4C2"/>
<dbReference type="GO" id="GO:0005886">
    <property type="term" value="C:plasma membrane"/>
    <property type="evidence" value="ECO:0007669"/>
    <property type="project" value="UniProtKB-SubCell"/>
</dbReference>
<dbReference type="GO" id="GO:0022857">
    <property type="term" value="F:transmembrane transporter activity"/>
    <property type="evidence" value="ECO:0007669"/>
    <property type="project" value="TreeGrafter"/>
</dbReference>
<name>A0A2T6C4C2_9FLAO</name>
<evidence type="ECO:0000259" key="8">
    <source>
        <dbReference type="Pfam" id="PF12704"/>
    </source>
</evidence>
<comment type="subcellular location">
    <subcellularLocation>
        <location evidence="1">Cell membrane</location>
        <topology evidence="1">Multi-pass membrane protein</topology>
    </subcellularLocation>
</comment>
<dbReference type="PANTHER" id="PTHR30572:SF18">
    <property type="entry name" value="ABC-TYPE MACROLIDE FAMILY EXPORT SYSTEM PERMEASE COMPONENT 2"/>
    <property type="match status" value="1"/>
</dbReference>
<evidence type="ECO:0000256" key="5">
    <source>
        <dbReference type="ARBA" id="ARBA00023136"/>
    </source>
</evidence>
<feature type="domain" description="ABC3 transporter permease C-terminal" evidence="7">
    <location>
        <begin position="301"/>
        <end position="418"/>
    </location>
</feature>
<evidence type="ECO:0000256" key="6">
    <source>
        <dbReference type="SAM" id="Phobius"/>
    </source>
</evidence>
<evidence type="ECO:0000313" key="9">
    <source>
        <dbReference type="EMBL" id="PTX63158.1"/>
    </source>
</evidence>
<gene>
    <name evidence="9" type="ORF">C8N46_102561</name>
</gene>
<keyword evidence="10" id="KW-1185">Reference proteome</keyword>
<dbReference type="OrthoDB" id="8740261at2"/>
<feature type="transmembrane region" description="Helical" evidence="6">
    <location>
        <begin position="296"/>
        <end position="317"/>
    </location>
</feature>
<dbReference type="InterPro" id="IPR025857">
    <property type="entry name" value="MacB_PCD"/>
</dbReference>
<evidence type="ECO:0000259" key="7">
    <source>
        <dbReference type="Pfam" id="PF02687"/>
    </source>
</evidence>
<dbReference type="EMBL" id="QBKT01000002">
    <property type="protein sequence ID" value="PTX63158.1"/>
    <property type="molecule type" value="Genomic_DNA"/>
</dbReference>
<feature type="transmembrane region" description="Helical" evidence="6">
    <location>
        <begin position="342"/>
        <end position="370"/>
    </location>
</feature>
<dbReference type="InterPro" id="IPR003838">
    <property type="entry name" value="ABC3_permease_C"/>
</dbReference>
<dbReference type="InterPro" id="IPR050250">
    <property type="entry name" value="Macrolide_Exporter_MacB"/>
</dbReference>
<protein>
    <submittedName>
        <fullName evidence="9">Putative ABC transport system permease protein</fullName>
    </submittedName>
</protein>
<feature type="transmembrane region" description="Helical" evidence="6">
    <location>
        <begin position="20"/>
        <end position="42"/>
    </location>
</feature>
<dbReference type="Pfam" id="PF12704">
    <property type="entry name" value="MacB_PCD"/>
    <property type="match status" value="2"/>
</dbReference>
<keyword evidence="4 6" id="KW-1133">Transmembrane helix</keyword>
<keyword evidence="2" id="KW-1003">Cell membrane</keyword>
<feature type="domain" description="MacB-like periplasmic core" evidence="8">
    <location>
        <begin position="21"/>
        <end position="236"/>
    </location>
</feature>